<organism evidence="3 4">
    <name type="scientific">Cryobacterium tagatosivorans</name>
    <dbReference type="NCBI Taxonomy" id="1259199"/>
    <lineage>
        <taxon>Bacteria</taxon>
        <taxon>Bacillati</taxon>
        <taxon>Actinomycetota</taxon>
        <taxon>Actinomycetes</taxon>
        <taxon>Micrococcales</taxon>
        <taxon>Microbacteriaceae</taxon>
        <taxon>Cryobacterium</taxon>
    </lineage>
</organism>
<dbReference type="InterPro" id="IPR036873">
    <property type="entry name" value="Rhodanese-like_dom_sf"/>
</dbReference>
<dbReference type="PROSITE" id="PS51257">
    <property type="entry name" value="PROKAR_LIPOPROTEIN"/>
    <property type="match status" value="1"/>
</dbReference>
<dbReference type="OrthoDB" id="9800872at2"/>
<dbReference type="Proteomes" id="UP000297866">
    <property type="component" value="Unassembled WGS sequence"/>
</dbReference>
<sequence length="124" mass="12523">MKKTLATIALALTAVFGLAACAAPAAEPTIAVTADTVVVDVRTSDEYSAGHLEGAVNIDVQSPDFDSRLAELPKDGEYVVYCASGNRSSSAAARMESLGFTNVIDGGGISEAAGATGLETVTTP</sequence>
<dbReference type="RefSeq" id="WP_134490439.1">
    <property type="nucleotide sequence ID" value="NZ_SOEZ01000046.1"/>
</dbReference>
<dbReference type="InterPro" id="IPR052367">
    <property type="entry name" value="Thiosulfate_ST/Rhodanese-like"/>
</dbReference>
<keyword evidence="1" id="KW-0732">Signal</keyword>
<dbReference type="AlphaFoldDB" id="A0A4V6QG25"/>
<dbReference type="InterPro" id="IPR001763">
    <property type="entry name" value="Rhodanese-like_dom"/>
</dbReference>
<dbReference type="SUPFAM" id="SSF52821">
    <property type="entry name" value="Rhodanese/Cell cycle control phosphatase"/>
    <property type="match status" value="1"/>
</dbReference>
<comment type="caution">
    <text evidence="3">The sequence shown here is derived from an EMBL/GenBank/DDBJ whole genome shotgun (WGS) entry which is preliminary data.</text>
</comment>
<evidence type="ECO:0000313" key="4">
    <source>
        <dbReference type="Proteomes" id="UP000297866"/>
    </source>
</evidence>
<dbReference type="Gene3D" id="3.40.250.10">
    <property type="entry name" value="Rhodanese-like domain"/>
    <property type="match status" value="1"/>
</dbReference>
<dbReference type="Pfam" id="PF00581">
    <property type="entry name" value="Rhodanese"/>
    <property type="match status" value="1"/>
</dbReference>
<feature type="domain" description="Rhodanese" evidence="2">
    <location>
        <begin position="32"/>
        <end position="121"/>
    </location>
</feature>
<dbReference type="PROSITE" id="PS50206">
    <property type="entry name" value="RHODANESE_3"/>
    <property type="match status" value="1"/>
</dbReference>
<dbReference type="PANTHER" id="PTHR45431">
    <property type="entry name" value="RHODANESE-LIKE DOMAIN-CONTAINING PROTEIN 15, CHLOROPLASTIC"/>
    <property type="match status" value="1"/>
</dbReference>
<dbReference type="SMART" id="SM00450">
    <property type="entry name" value="RHOD"/>
    <property type="match status" value="1"/>
</dbReference>
<feature type="chain" id="PRO_5020596117" evidence="1">
    <location>
        <begin position="26"/>
        <end position="124"/>
    </location>
</feature>
<feature type="signal peptide" evidence="1">
    <location>
        <begin position="1"/>
        <end position="25"/>
    </location>
</feature>
<keyword evidence="4" id="KW-1185">Reference proteome</keyword>
<dbReference type="EMBL" id="SOEZ01000046">
    <property type="protein sequence ID" value="TFB50376.1"/>
    <property type="molecule type" value="Genomic_DNA"/>
</dbReference>
<protein>
    <submittedName>
        <fullName evidence="3">Rhodanese-like domain-containing protein</fullName>
    </submittedName>
</protein>
<accession>A0A4V6QG25</accession>
<dbReference type="CDD" id="cd00158">
    <property type="entry name" value="RHOD"/>
    <property type="match status" value="1"/>
</dbReference>
<evidence type="ECO:0000313" key="3">
    <source>
        <dbReference type="EMBL" id="TFB50376.1"/>
    </source>
</evidence>
<dbReference type="PANTHER" id="PTHR45431:SF3">
    <property type="entry name" value="RHODANESE-LIKE DOMAIN-CONTAINING PROTEIN 15, CHLOROPLASTIC"/>
    <property type="match status" value="1"/>
</dbReference>
<proteinExistence type="predicted"/>
<name>A0A4V6QG25_9MICO</name>
<evidence type="ECO:0000256" key="1">
    <source>
        <dbReference type="SAM" id="SignalP"/>
    </source>
</evidence>
<evidence type="ECO:0000259" key="2">
    <source>
        <dbReference type="PROSITE" id="PS50206"/>
    </source>
</evidence>
<reference evidence="3 4" key="1">
    <citation type="submission" date="2019-03" db="EMBL/GenBank/DDBJ databases">
        <title>Genomics of glacier-inhabiting Cryobacterium strains.</title>
        <authorList>
            <person name="Liu Q."/>
            <person name="Xin Y.-H."/>
        </authorList>
    </citation>
    <scope>NUCLEOTIDE SEQUENCE [LARGE SCALE GENOMIC DNA]</scope>
    <source>
        <strain evidence="3 4">Sr47</strain>
    </source>
</reference>
<gene>
    <name evidence="3" type="ORF">E3O23_09515</name>
</gene>